<sequence length="474" mass="52029">MLSIQIKIGTSTLGTFTEGISTEMLSSNLISNSEVGLDFLSFLPLNPGILMSDKSILVVLVSTLGILMSCLVAFTPGSLTDGKSVSFIVLGNSAPDIVVVMISTLGIDTERPSPDSLLSSSIGSSTISSITFSFPSTVFIRFIIFRIFLIVRVVTVWGLLTSTLSTSNGSSTSSSITVSLPSTITILRIVFLVITVVKMSLYLCDYPAGLLYYRNFHYLKSKLCGSSTTSSTTFSFPSISTVRLIIFLVIVFVINLWSTGRSLIDVCTPSVPITLSGISSLLGSSIVSSTTDSFPSTITFRLTILRIFVVVTLSLVFFTLSLSTERRKIFSISSGSIIFSTISSPFLMVFLVILLTGAPASGSSIISSTSHSIPSMVMMRLITFLDFHVVAVPAYRFQKYQIPHNFEARLIYLLLRAFSNVRPLRDIQVQNCHQLLFFRPILALLYHPCLSIFYSSWMMKFLDLYAIYLRMTVN</sequence>
<dbReference type="Proteomes" id="UP000475862">
    <property type="component" value="Unassembled WGS sequence"/>
</dbReference>
<protein>
    <submittedName>
        <fullName evidence="2">Uncharacterized protein</fullName>
    </submittedName>
</protein>
<keyword evidence="3" id="KW-1185">Reference proteome</keyword>
<dbReference type="AlphaFoldDB" id="A0A6G0U7I2"/>
<comment type="caution">
    <text evidence="2">The sequence shown here is derived from an EMBL/GenBank/DDBJ whole genome shotgun (WGS) entry which is preliminary data.</text>
</comment>
<feature type="transmembrane region" description="Helical" evidence="1">
    <location>
        <begin position="234"/>
        <end position="257"/>
    </location>
</feature>
<evidence type="ECO:0000256" key="1">
    <source>
        <dbReference type="SAM" id="Phobius"/>
    </source>
</evidence>
<keyword evidence="1" id="KW-0472">Membrane</keyword>
<keyword evidence="1" id="KW-0812">Transmembrane</keyword>
<name>A0A6G0U7I2_APHGL</name>
<feature type="transmembrane region" description="Helical" evidence="1">
    <location>
        <begin position="336"/>
        <end position="357"/>
    </location>
</feature>
<accession>A0A6G0U7I2</accession>
<reference evidence="2 3" key="1">
    <citation type="submission" date="2019-08" db="EMBL/GenBank/DDBJ databases">
        <title>The genome of the soybean aphid Biotype 1, its phylome, world population structure and adaptation to the North American continent.</title>
        <authorList>
            <person name="Giordano R."/>
            <person name="Donthu R.K."/>
            <person name="Hernandez A.G."/>
            <person name="Wright C.L."/>
            <person name="Zimin A.V."/>
        </authorList>
    </citation>
    <scope>NUCLEOTIDE SEQUENCE [LARGE SCALE GENOMIC DNA]</scope>
    <source>
        <tissue evidence="2">Whole aphids</tissue>
    </source>
</reference>
<gene>
    <name evidence="2" type="ORF">AGLY_000624</name>
</gene>
<feature type="transmembrane region" description="Helical" evidence="1">
    <location>
        <begin position="87"/>
        <end position="107"/>
    </location>
</feature>
<feature type="transmembrane region" description="Helical" evidence="1">
    <location>
        <begin position="56"/>
        <end position="75"/>
    </location>
</feature>
<evidence type="ECO:0000313" key="2">
    <source>
        <dbReference type="EMBL" id="KAE9545081.1"/>
    </source>
</evidence>
<feature type="transmembrane region" description="Helical" evidence="1">
    <location>
        <begin position="138"/>
        <end position="160"/>
    </location>
</feature>
<dbReference type="EMBL" id="VYZN01000001">
    <property type="protein sequence ID" value="KAE9545081.1"/>
    <property type="molecule type" value="Genomic_DNA"/>
</dbReference>
<organism evidence="2 3">
    <name type="scientific">Aphis glycines</name>
    <name type="common">Soybean aphid</name>
    <dbReference type="NCBI Taxonomy" id="307491"/>
    <lineage>
        <taxon>Eukaryota</taxon>
        <taxon>Metazoa</taxon>
        <taxon>Ecdysozoa</taxon>
        <taxon>Arthropoda</taxon>
        <taxon>Hexapoda</taxon>
        <taxon>Insecta</taxon>
        <taxon>Pterygota</taxon>
        <taxon>Neoptera</taxon>
        <taxon>Paraneoptera</taxon>
        <taxon>Hemiptera</taxon>
        <taxon>Sternorrhyncha</taxon>
        <taxon>Aphidomorpha</taxon>
        <taxon>Aphidoidea</taxon>
        <taxon>Aphididae</taxon>
        <taxon>Aphidini</taxon>
        <taxon>Aphis</taxon>
        <taxon>Aphis</taxon>
    </lineage>
</organism>
<proteinExistence type="predicted"/>
<feature type="transmembrane region" description="Helical" evidence="1">
    <location>
        <begin position="304"/>
        <end position="324"/>
    </location>
</feature>
<feature type="transmembrane region" description="Helical" evidence="1">
    <location>
        <begin position="377"/>
        <end position="395"/>
    </location>
</feature>
<keyword evidence="1" id="KW-1133">Transmembrane helix</keyword>
<feature type="transmembrane region" description="Helical" evidence="1">
    <location>
        <begin position="435"/>
        <end position="454"/>
    </location>
</feature>
<evidence type="ECO:0000313" key="3">
    <source>
        <dbReference type="Proteomes" id="UP000475862"/>
    </source>
</evidence>